<dbReference type="GO" id="GO:0006303">
    <property type="term" value="P:double-strand break repair via nonhomologous end joining"/>
    <property type="evidence" value="ECO:0007669"/>
    <property type="project" value="TreeGrafter"/>
</dbReference>
<evidence type="ECO:0000256" key="1">
    <source>
        <dbReference type="ARBA" id="ARBA00004123"/>
    </source>
</evidence>
<dbReference type="CDD" id="cd22283">
    <property type="entry name" value="HD_XRCC4_N"/>
    <property type="match status" value="1"/>
</dbReference>
<dbReference type="InterPro" id="IPR053962">
    <property type="entry name" value="XRCC4_CC"/>
</dbReference>
<dbReference type="Pfam" id="PF06632">
    <property type="entry name" value="XRCC4"/>
    <property type="match status" value="1"/>
</dbReference>
<dbReference type="SUPFAM" id="SSF58022">
    <property type="entry name" value="XRCC4, C-terminal oligomerization domain"/>
    <property type="match status" value="1"/>
</dbReference>
<evidence type="ECO:0000259" key="10">
    <source>
        <dbReference type="Pfam" id="PF21924"/>
    </source>
</evidence>
<feature type="compositionally biased region" description="Low complexity" evidence="8">
    <location>
        <begin position="341"/>
        <end position="363"/>
    </location>
</feature>
<evidence type="ECO:0000256" key="6">
    <source>
        <dbReference type="ARBA" id="ARBA00025728"/>
    </source>
</evidence>
<dbReference type="Gene3D" id="2.170.210.10">
    <property type="entry name" value="DNA double-strand break repair and VJ recombination XRCC4, N-terminal"/>
    <property type="match status" value="1"/>
</dbReference>
<dbReference type="GO" id="GO:0006310">
    <property type="term" value="P:DNA recombination"/>
    <property type="evidence" value="ECO:0007669"/>
    <property type="project" value="UniProtKB-KW"/>
</dbReference>
<dbReference type="PANTHER" id="PTHR28559">
    <property type="entry name" value="DNA REPAIR PROTEIN XRCC4"/>
    <property type="match status" value="1"/>
</dbReference>
<dbReference type="GO" id="GO:0010165">
    <property type="term" value="P:response to X-ray"/>
    <property type="evidence" value="ECO:0007669"/>
    <property type="project" value="TreeGrafter"/>
</dbReference>
<feature type="compositionally biased region" description="Polar residues" evidence="8">
    <location>
        <begin position="222"/>
        <end position="233"/>
    </location>
</feature>
<feature type="coiled-coil region" evidence="7">
    <location>
        <begin position="143"/>
        <end position="206"/>
    </location>
</feature>
<keyword evidence="12" id="KW-1185">Reference proteome</keyword>
<dbReference type="SUPFAM" id="SSF50809">
    <property type="entry name" value="XRCC4, N-terminal domain"/>
    <property type="match status" value="1"/>
</dbReference>
<dbReference type="Gene3D" id="1.20.5.370">
    <property type="match status" value="1"/>
</dbReference>
<keyword evidence="7" id="KW-0175">Coiled coil</keyword>
<dbReference type="InterPro" id="IPR010585">
    <property type="entry name" value="DNA_repair_prot_XRCC4"/>
</dbReference>
<dbReference type="Pfam" id="PF21924">
    <property type="entry name" value="XRCC4_CC"/>
    <property type="match status" value="1"/>
</dbReference>
<evidence type="ECO:0000256" key="7">
    <source>
        <dbReference type="SAM" id="Coils"/>
    </source>
</evidence>
<evidence type="ECO:0000313" key="11">
    <source>
        <dbReference type="EMBL" id="KAK3730792.1"/>
    </source>
</evidence>
<comment type="similarity">
    <text evidence="6">Belongs to the XRCC4-XLF family. XRCC4 subfamily.</text>
</comment>
<dbReference type="GO" id="GO:0003677">
    <property type="term" value="F:DNA binding"/>
    <property type="evidence" value="ECO:0007669"/>
    <property type="project" value="InterPro"/>
</dbReference>
<protein>
    <recommendedName>
        <fullName evidence="13">XRCC4</fullName>
    </recommendedName>
</protein>
<feature type="domain" description="XRCC4 N-terminal" evidence="9">
    <location>
        <begin position="23"/>
        <end position="123"/>
    </location>
</feature>
<accession>A0AAE1CS36</accession>
<evidence type="ECO:0008006" key="13">
    <source>
        <dbReference type="Google" id="ProtNLM"/>
    </source>
</evidence>
<dbReference type="InterPro" id="IPR014751">
    <property type="entry name" value="XRCC4-like_C"/>
</dbReference>
<dbReference type="AlphaFoldDB" id="A0AAE1CS36"/>
<dbReference type="Proteomes" id="UP001283361">
    <property type="component" value="Unassembled WGS sequence"/>
</dbReference>
<evidence type="ECO:0000256" key="2">
    <source>
        <dbReference type="ARBA" id="ARBA00022763"/>
    </source>
</evidence>
<name>A0AAE1CS36_9GAST</name>
<gene>
    <name evidence="11" type="ORF">RRG08_030632</name>
</gene>
<dbReference type="InterPro" id="IPR009089">
    <property type="entry name" value="XRCC4_N_sf"/>
</dbReference>
<dbReference type="GO" id="GO:0032807">
    <property type="term" value="C:DNA ligase IV complex"/>
    <property type="evidence" value="ECO:0007669"/>
    <property type="project" value="TreeGrafter"/>
</dbReference>
<dbReference type="GO" id="GO:0005958">
    <property type="term" value="C:DNA-dependent protein kinase-DNA ligase 4 complex"/>
    <property type="evidence" value="ECO:0007669"/>
    <property type="project" value="TreeGrafter"/>
</dbReference>
<feature type="compositionally biased region" description="Acidic residues" evidence="8">
    <location>
        <begin position="364"/>
        <end position="373"/>
    </location>
</feature>
<organism evidence="11 12">
    <name type="scientific">Elysia crispata</name>
    <name type="common">lettuce slug</name>
    <dbReference type="NCBI Taxonomy" id="231223"/>
    <lineage>
        <taxon>Eukaryota</taxon>
        <taxon>Metazoa</taxon>
        <taxon>Spiralia</taxon>
        <taxon>Lophotrochozoa</taxon>
        <taxon>Mollusca</taxon>
        <taxon>Gastropoda</taxon>
        <taxon>Heterobranchia</taxon>
        <taxon>Euthyneura</taxon>
        <taxon>Panpulmonata</taxon>
        <taxon>Sacoglossa</taxon>
        <taxon>Placobranchoidea</taxon>
        <taxon>Plakobranchidae</taxon>
        <taxon>Elysia</taxon>
    </lineage>
</organism>
<keyword evidence="4" id="KW-0234">DNA repair</keyword>
<evidence type="ECO:0000259" key="9">
    <source>
        <dbReference type="Pfam" id="PF06632"/>
    </source>
</evidence>
<dbReference type="InterPro" id="IPR053961">
    <property type="entry name" value="XRCC4_N"/>
</dbReference>
<reference evidence="11" key="1">
    <citation type="journal article" date="2023" name="G3 (Bethesda)">
        <title>A reference genome for the long-term kleptoplast-retaining sea slug Elysia crispata morphotype clarki.</title>
        <authorList>
            <person name="Eastman K.E."/>
            <person name="Pendleton A.L."/>
            <person name="Shaikh M.A."/>
            <person name="Suttiyut T."/>
            <person name="Ogas R."/>
            <person name="Tomko P."/>
            <person name="Gavelis G."/>
            <person name="Widhalm J.R."/>
            <person name="Wisecaver J.H."/>
        </authorList>
    </citation>
    <scope>NUCLEOTIDE SEQUENCE</scope>
    <source>
        <strain evidence="11">ECLA1</strain>
    </source>
</reference>
<evidence type="ECO:0000256" key="5">
    <source>
        <dbReference type="ARBA" id="ARBA00023242"/>
    </source>
</evidence>
<feature type="domain" description="XRCC4 coiled-coil" evidence="10">
    <location>
        <begin position="127"/>
        <end position="203"/>
    </location>
</feature>
<dbReference type="PANTHER" id="PTHR28559:SF1">
    <property type="entry name" value="DNA REPAIR PROTEIN XRCC4"/>
    <property type="match status" value="1"/>
</dbReference>
<evidence type="ECO:0000313" key="12">
    <source>
        <dbReference type="Proteomes" id="UP001283361"/>
    </source>
</evidence>
<sequence length="373" mass="41192">MNGTENVTLCEIIHETGSEAKQIFLQTKLIDGGNEGFDLIVLDGSSVWEGSISEKALDRQSEVLKMDFNTYVKETTSALTNASQSGTAFECIFKPLGHSSGQLSWKKIPAQSIKFHLGSVDLKKVSKPGDKLASILSHCISSTQSLQAQILSLQSDNERLSQERQNALKRLDKCVSAKDELEKDLYSKFVEVLNSKKQKIRELEENHISQSVDDPIEGRLTCDSSPVPSTSKSETSRKNQKTYATSRSLPSDDRVNPIYDNDTDEESPPPAKKQPSRTAVRENQLILESSLNLGDDEEDRVQPKPVTRRTRKQPAAKKETPAKPVLPRVPSVSSAAEKDSLLGSRRSSLRKSGSGKSNKSSDNLDPDDLMDDF</sequence>
<feature type="compositionally biased region" description="Basic residues" evidence="8">
    <location>
        <begin position="306"/>
        <end position="315"/>
    </location>
</feature>
<keyword evidence="2" id="KW-0227">DNA damage</keyword>
<proteinExistence type="inferred from homology"/>
<keyword evidence="3" id="KW-0233">DNA recombination</keyword>
<feature type="region of interest" description="Disordered" evidence="8">
    <location>
        <begin position="210"/>
        <end position="373"/>
    </location>
</feature>
<evidence type="ECO:0000256" key="4">
    <source>
        <dbReference type="ARBA" id="ARBA00023204"/>
    </source>
</evidence>
<keyword evidence="5" id="KW-0539">Nucleus</keyword>
<evidence type="ECO:0000256" key="3">
    <source>
        <dbReference type="ARBA" id="ARBA00023172"/>
    </source>
</evidence>
<dbReference type="InterPro" id="IPR038051">
    <property type="entry name" value="XRCC4-like_N_sf"/>
</dbReference>
<comment type="caution">
    <text evidence="11">The sequence shown here is derived from an EMBL/GenBank/DDBJ whole genome shotgun (WGS) entry which is preliminary data.</text>
</comment>
<evidence type="ECO:0000256" key="8">
    <source>
        <dbReference type="SAM" id="MobiDB-lite"/>
    </source>
</evidence>
<dbReference type="EMBL" id="JAWDGP010007056">
    <property type="protein sequence ID" value="KAK3730792.1"/>
    <property type="molecule type" value="Genomic_DNA"/>
</dbReference>
<comment type="subcellular location">
    <subcellularLocation>
        <location evidence="1">Nucleus</location>
    </subcellularLocation>
</comment>